<reference evidence="1" key="2">
    <citation type="submission" date="2023-05" db="EMBL/GenBank/DDBJ databases">
        <authorList>
            <person name="Schelkunov M.I."/>
        </authorList>
    </citation>
    <scope>NUCLEOTIDE SEQUENCE</scope>
    <source>
        <strain evidence="1">Hsosn_3</strain>
        <tissue evidence="1">Leaf</tissue>
    </source>
</reference>
<reference evidence="1" key="1">
    <citation type="submission" date="2023-02" db="EMBL/GenBank/DDBJ databases">
        <title>Genome of toxic invasive species Heracleum sosnowskyi carries increased number of genes despite the absence of recent whole-genome duplications.</title>
        <authorList>
            <person name="Schelkunov M."/>
            <person name="Shtratnikova V."/>
            <person name="Makarenko M."/>
            <person name="Klepikova A."/>
            <person name="Omelchenko D."/>
            <person name="Novikova G."/>
            <person name="Obukhova E."/>
            <person name="Bogdanov V."/>
            <person name="Penin A."/>
            <person name="Logacheva M."/>
        </authorList>
    </citation>
    <scope>NUCLEOTIDE SEQUENCE</scope>
    <source>
        <strain evidence="1">Hsosn_3</strain>
        <tissue evidence="1">Leaf</tissue>
    </source>
</reference>
<name>A0AAD8H6M0_9APIA</name>
<proteinExistence type="predicted"/>
<dbReference type="EMBL" id="JAUIZM010000010">
    <property type="protein sequence ID" value="KAK1361043.1"/>
    <property type="molecule type" value="Genomic_DNA"/>
</dbReference>
<accession>A0AAD8H6M0</accession>
<sequence length="142" mass="15916">MIWKEHDDRSSLPVAQKCTGQCTEICIKTFLLKSNAHIKDGKAAKNIIEALSQVKDKANIRKSDYKNYITHICRAYTGPNRPGTCSLPPEIIPSNIEPSVSHVCYARKTGNSFSPEEEISGLAKILGRKKTQSLFMSWIHKN</sequence>
<dbReference type="AlphaFoldDB" id="A0AAD8H6M0"/>
<keyword evidence="2" id="KW-1185">Reference proteome</keyword>
<comment type="caution">
    <text evidence="1">The sequence shown here is derived from an EMBL/GenBank/DDBJ whole genome shotgun (WGS) entry which is preliminary data.</text>
</comment>
<gene>
    <name evidence="1" type="ORF">POM88_045517</name>
</gene>
<evidence type="ECO:0000313" key="1">
    <source>
        <dbReference type="EMBL" id="KAK1361043.1"/>
    </source>
</evidence>
<protein>
    <submittedName>
        <fullName evidence="1">Uncharacterized protein</fullName>
    </submittedName>
</protein>
<organism evidence="1 2">
    <name type="scientific">Heracleum sosnowskyi</name>
    <dbReference type="NCBI Taxonomy" id="360622"/>
    <lineage>
        <taxon>Eukaryota</taxon>
        <taxon>Viridiplantae</taxon>
        <taxon>Streptophyta</taxon>
        <taxon>Embryophyta</taxon>
        <taxon>Tracheophyta</taxon>
        <taxon>Spermatophyta</taxon>
        <taxon>Magnoliopsida</taxon>
        <taxon>eudicotyledons</taxon>
        <taxon>Gunneridae</taxon>
        <taxon>Pentapetalae</taxon>
        <taxon>asterids</taxon>
        <taxon>campanulids</taxon>
        <taxon>Apiales</taxon>
        <taxon>Apiaceae</taxon>
        <taxon>Apioideae</taxon>
        <taxon>apioid superclade</taxon>
        <taxon>Tordylieae</taxon>
        <taxon>Tordyliinae</taxon>
        <taxon>Heracleum</taxon>
    </lineage>
</organism>
<evidence type="ECO:0000313" key="2">
    <source>
        <dbReference type="Proteomes" id="UP001237642"/>
    </source>
</evidence>
<dbReference type="Proteomes" id="UP001237642">
    <property type="component" value="Unassembled WGS sequence"/>
</dbReference>